<gene>
    <name evidence="3" type="ORF">C0068_07290</name>
</gene>
<dbReference type="Gene3D" id="3.20.20.140">
    <property type="entry name" value="Metal-dependent hydrolases"/>
    <property type="match status" value="1"/>
</dbReference>
<organism evidence="3 4">
    <name type="scientific">Zhongshania marina</name>
    <dbReference type="NCBI Taxonomy" id="2304603"/>
    <lineage>
        <taxon>Bacteria</taxon>
        <taxon>Pseudomonadati</taxon>
        <taxon>Pseudomonadota</taxon>
        <taxon>Gammaproteobacteria</taxon>
        <taxon>Cellvibrionales</taxon>
        <taxon>Spongiibacteraceae</taxon>
        <taxon>Zhongshania</taxon>
    </lineage>
</organism>
<dbReference type="OrthoDB" id="8476746at2"/>
<feature type="region of interest" description="Disordered" evidence="1">
    <location>
        <begin position="29"/>
        <end position="58"/>
    </location>
</feature>
<feature type="signal peptide" evidence="2">
    <location>
        <begin position="1"/>
        <end position="26"/>
    </location>
</feature>
<sequence length="917" mass="100082">MIAVMQKQIRILCLLLGLVLCVSAMAKTEPEPQDDDGLAGSEEFLPIEEPPPPPSLLRAEQIKPETFDSFPRGGPDSIAGLGDWWLSNGKICVAVSGVDHHAGIVAGGGTLIDVAHCERGNDQWTYANILTGLAKETAIPVSKVSAVIEGDHADIVTVGEGDGIRQTVTYRLLENGDALDIDVKIERIGEGREVQMSGLFTLYSQRALTPFSLSTYMPDATLGFQHPAIDRNKVSSLLGGMMPSDWNILVGADTYDSKISYGVQLGSAELIKANGSRQSLPKFLAVFPDYSLHGWMTRPLWFQSERLTWLSLLQNQFMDLEKGEQMLAKFKVLLGDRADVASVTDQIYKGPQLRGYVNNAEVSVAVWDQDDRPVTQSRVAADGSFNIRMPKPVQWVKMQATAPWGQKITRELSLADARSDSGRWVFRKNGALRLPRGIPMSMYFFGFGDTATPEFGNDLLGFTEQGVSLPGMLRRNRIDLAGVDSDLEQVDLPPGQYRVLTARGLEFDVKEYLLTVVAGKTSQLPIIPLKRIWHGGDWHSADLHVHSGASFDSILPFDERLRSFVAQGAEVLVASEHNRLIDQRGRVAAMGLEGKVQVITGSELTGMSRTENAPMTVGHSNAFPLVAKPMEFAGGIPPVEARALREVIAGVREQAPEALFQLNHPRAANPLDTDLAFFDHLSVGKSYDPAQSLDSENNGSLLATDPASGFRDIDFDVLEVLNGAEFAVYTQIRDDWFSLLNQGARRPATGNSDSHGLRSVVAAPRNYVYIPNSNKQLPVDEAAFVDAVRAGHSFATTGPLLAVTLRDAYSDVGMGDTFSGRHGELHVQIDAAPWVSVDTLTVWVNGAIYRQLKVVAGDHKVIELIVDSDSYVVVEVSGEPSSVYRALMPDLMPLALSNPIYIDADGNGKWRAPKIMN</sequence>
<dbReference type="AlphaFoldDB" id="A0A2S4HHL9"/>
<dbReference type="Proteomes" id="UP000237222">
    <property type="component" value="Unassembled WGS sequence"/>
</dbReference>
<feature type="chain" id="PRO_5015510329" description="Polymerase/histidinol phosphatase N-terminal domain-containing protein" evidence="2">
    <location>
        <begin position="27"/>
        <end position="917"/>
    </location>
</feature>
<evidence type="ECO:0008006" key="5">
    <source>
        <dbReference type="Google" id="ProtNLM"/>
    </source>
</evidence>
<evidence type="ECO:0000313" key="4">
    <source>
        <dbReference type="Proteomes" id="UP000237222"/>
    </source>
</evidence>
<dbReference type="NCBIfam" id="NF038032">
    <property type="entry name" value="CehA_McbA_metalo"/>
    <property type="match status" value="1"/>
</dbReference>
<reference evidence="3" key="1">
    <citation type="submission" date="2018-01" db="EMBL/GenBank/DDBJ databases">
        <authorList>
            <person name="Yu X.-D."/>
        </authorList>
    </citation>
    <scope>NUCLEOTIDE SEQUENCE</scope>
    <source>
        <strain evidence="3">ZX-21</strain>
    </source>
</reference>
<accession>A0A2S4HHL9</accession>
<evidence type="ECO:0000256" key="2">
    <source>
        <dbReference type="SAM" id="SignalP"/>
    </source>
</evidence>
<name>A0A2S4HHL9_9GAMM</name>
<proteinExistence type="predicted"/>
<dbReference type="InterPro" id="IPR016195">
    <property type="entry name" value="Pol/histidinol_Pase-like"/>
</dbReference>
<dbReference type="EMBL" id="PQGG01000016">
    <property type="protein sequence ID" value="POP53439.1"/>
    <property type="molecule type" value="Genomic_DNA"/>
</dbReference>
<evidence type="ECO:0000313" key="3">
    <source>
        <dbReference type="EMBL" id="POP53439.1"/>
    </source>
</evidence>
<dbReference type="RefSeq" id="WP_103683835.1">
    <property type="nucleotide sequence ID" value="NZ_PQGG01000016.1"/>
</dbReference>
<comment type="caution">
    <text evidence="3">The sequence shown here is derived from an EMBL/GenBank/DDBJ whole genome shotgun (WGS) entry which is preliminary data.</text>
</comment>
<keyword evidence="2" id="KW-0732">Signal</keyword>
<dbReference type="SUPFAM" id="SSF89550">
    <property type="entry name" value="PHP domain-like"/>
    <property type="match status" value="1"/>
</dbReference>
<evidence type="ECO:0000256" key="1">
    <source>
        <dbReference type="SAM" id="MobiDB-lite"/>
    </source>
</evidence>
<protein>
    <recommendedName>
        <fullName evidence="5">Polymerase/histidinol phosphatase N-terminal domain-containing protein</fullName>
    </recommendedName>
</protein>